<dbReference type="RefSeq" id="WP_094887331.1">
    <property type="nucleotide sequence ID" value="NZ_NPMS01000014.1"/>
</dbReference>
<dbReference type="EMBL" id="NPMS01000014">
    <property type="protein sequence ID" value="OZU87140.1"/>
    <property type="molecule type" value="Genomic_DNA"/>
</dbReference>
<dbReference type="Proteomes" id="UP000216498">
    <property type="component" value="Unassembled WGS sequence"/>
</dbReference>
<proteinExistence type="predicted"/>
<reference evidence="2 3" key="1">
    <citation type="submission" date="2017-08" db="EMBL/GenBank/DDBJ databases">
        <title>Virgibacillus indicus sp. nov. and Virgibacillus profoundi sp. nov, two moderately halophilic bacteria isolated from marine sediment by using the Microfluidic Streak Plate.</title>
        <authorList>
            <person name="Xu B."/>
            <person name="Hu B."/>
            <person name="Wang J."/>
            <person name="Zhu Y."/>
            <person name="Huang L."/>
            <person name="Du W."/>
            <person name="Huang Y."/>
        </authorList>
    </citation>
    <scope>NUCLEOTIDE SEQUENCE [LARGE SCALE GENOMIC DNA]</scope>
    <source>
        <strain evidence="2 3">IO3-P2-C2</strain>
    </source>
</reference>
<evidence type="ECO:0008006" key="4">
    <source>
        <dbReference type="Google" id="ProtNLM"/>
    </source>
</evidence>
<sequence length="191" mass="21618">MKKAVIIICILLFIGAIGWGAYSLFGSDQTGNESDKDKDSEMSEEDKAEAAKLQEDREEIKGVITEKDLETFEAEGLNPFGEEKTISELTDAAYQEYIHGMSHQKVKAEKKWGFYEIHPQRVQWLLNGLDQVDLKHENTYQDILAKWKNGNFSTADDDHNVIWNIQGGTVGKATGILSPEEEQEYVESEND</sequence>
<dbReference type="OrthoDB" id="1932566at2"/>
<evidence type="ECO:0000256" key="1">
    <source>
        <dbReference type="SAM" id="MobiDB-lite"/>
    </source>
</evidence>
<keyword evidence="3" id="KW-1185">Reference proteome</keyword>
<protein>
    <recommendedName>
        <fullName evidence="4">CTP synthase</fullName>
    </recommendedName>
</protein>
<gene>
    <name evidence="2" type="ORF">CIL03_18315</name>
</gene>
<dbReference type="Pfam" id="PF19754">
    <property type="entry name" value="DUF6241"/>
    <property type="match status" value="1"/>
</dbReference>
<dbReference type="InterPro" id="IPR046208">
    <property type="entry name" value="DUF6241"/>
</dbReference>
<comment type="caution">
    <text evidence="2">The sequence shown here is derived from an EMBL/GenBank/DDBJ whole genome shotgun (WGS) entry which is preliminary data.</text>
</comment>
<name>A0A265N522_9BACI</name>
<feature type="region of interest" description="Disordered" evidence="1">
    <location>
        <begin position="30"/>
        <end position="55"/>
    </location>
</feature>
<organism evidence="2 3">
    <name type="scientific">Virgibacillus indicus</name>
    <dbReference type="NCBI Taxonomy" id="2024554"/>
    <lineage>
        <taxon>Bacteria</taxon>
        <taxon>Bacillati</taxon>
        <taxon>Bacillota</taxon>
        <taxon>Bacilli</taxon>
        <taxon>Bacillales</taxon>
        <taxon>Bacillaceae</taxon>
        <taxon>Virgibacillus</taxon>
    </lineage>
</organism>
<evidence type="ECO:0000313" key="2">
    <source>
        <dbReference type="EMBL" id="OZU87140.1"/>
    </source>
</evidence>
<dbReference type="AlphaFoldDB" id="A0A265N522"/>
<accession>A0A265N522</accession>
<evidence type="ECO:0000313" key="3">
    <source>
        <dbReference type="Proteomes" id="UP000216498"/>
    </source>
</evidence>